<name>A0A512PN61_9LACO</name>
<dbReference type="RefSeq" id="WP_054748651.1">
    <property type="nucleotide sequence ID" value="NZ_BKAM01000025.1"/>
</dbReference>
<evidence type="ECO:0000256" key="1">
    <source>
        <dbReference type="SAM" id="SignalP"/>
    </source>
</evidence>
<organism evidence="2 3">
    <name type="scientific">Lentilactobacillus rapi</name>
    <dbReference type="NCBI Taxonomy" id="481723"/>
    <lineage>
        <taxon>Bacteria</taxon>
        <taxon>Bacillati</taxon>
        <taxon>Bacillota</taxon>
        <taxon>Bacilli</taxon>
        <taxon>Lactobacillales</taxon>
        <taxon>Lactobacillaceae</taxon>
        <taxon>Lentilactobacillus</taxon>
    </lineage>
</organism>
<gene>
    <name evidence="2" type="ORF">LRA02_14880</name>
</gene>
<dbReference type="OrthoDB" id="2326259at2"/>
<sequence length="145" mass="16439">MKAKTMIVTALLTAGLGFGTVSTSANAATWHKGTPGFLRNTFYRTKLGPKYIKWPGIGWAKNPNLRRYEGFKTYRTQVKFYGAQYNYRLKHAQYKHSGKTYIIKGGSGAIKVVRVNSHLVYANSGNQTFKGGYSFNKLEKMYRIH</sequence>
<feature type="chain" id="PRO_5021717153" evidence="1">
    <location>
        <begin position="28"/>
        <end position="145"/>
    </location>
</feature>
<dbReference type="EMBL" id="BKAM01000025">
    <property type="protein sequence ID" value="GEP72620.1"/>
    <property type="molecule type" value="Genomic_DNA"/>
</dbReference>
<accession>A0A512PN61</accession>
<evidence type="ECO:0000313" key="3">
    <source>
        <dbReference type="Proteomes" id="UP000321569"/>
    </source>
</evidence>
<keyword evidence="1" id="KW-0732">Signal</keyword>
<reference evidence="2 3" key="1">
    <citation type="submission" date="2019-07" db="EMBL/GenBank/DDBJ databases">
        <title>Whole genome shotgun sequence of Lactobacillus rapi NBRC 109618.</title>
        <authorList>
            <person name="Hosoyama A."/>
            <person name="Uohara A."/>
            <person name="Ohji S."/>
            <person name="Ichikawa N."/>
        </authorList>
    </citation>
    <scope>NUCLEOTIDE SEQUENCE [LARGE SCALE GENOMIC DNA]</scope>
    <source>
        <strain evidence="2 3">NBRC 109618</strain>
    </source>
</reference>
<dbReference type="STRING" id="1423795.FD12_GL000146"/>
<protein>
    <submittedName>
        <fullName evidence="2">Uncharacterized protein</fullName>
    </submittedName>
</protein>
<dbReference type="Proteomes" id="UP000321569">
    <property type="component" value="Unassembled WGS sequence"/>
</dbReference>
<proteinExistence type="predicted"/>
<evidence type="ECO:0000313" key="2">
    <source>
        <dbReference type="EMBL" id="GEP72620.1"/>
    </source>
</evidence>
<comment type="caution">
    <text evidence="2">The sequence shown here is derived from an EMBL/GenBank/DDBJ whole genome shotgun (WGS) entry which is preliminary data.</text>
</comment>
<dbReference type="AlphaFoldDB" id="A0A512PN61"/>
<feature type="signal peptide" evidence="1">
    <location>
        <begin position="1"/>
        <end position="27"/>
    </location>
</feature>